<feature type="transmembrane region" description="Helical" evidence="1">
    <location>
        <begin position="92"/>
        <end position="111"/>
    </location>
</feature>
<feature type="transmembrane region" description="Helical" evidence="1">
    <location>
        <begin position="117"/>
        <end position="136"/>
    </location>
</feature>
<evidence type="ECO:0000313" key="3">
    <source>
        <dbReference type="Proteomes" id="UP000320209"/>
    </source>
</evidence>
<dbReference type="Proteomes" id="UP000320209">
    <property type="component" value="Unassembled WGS sequence"/>
</dbReference>
<dbReference type="RefSeq" id="WP_141780016.1">
    <property type="nucleotide sequence ID" value="NZ_VFOV01000001.1"/>
</dbReference>
<feature type="transmembrane region" description="Helical" evidence="1">
    <location>
        <begin position="43"/>
        <end position="65"/>
    </location>
</feature>
<dbReference type="AlphaFoldDB" id="A0A543A5U4"/>
<sequence length="175" mass="17741">MSTPSPLARTAQTLALTFMSVVVGLGVVIALTVPEADLSLPPAYVIGGQLVAGVAVALLCTSIGFRAAPITPGTPSEKATVEGLQKHQTSMFLRLALSEVVALVSLALAFALSEGQLMTYVIGGAVSLALMGFFAYPSARNVRRIEAALDSSGARSGLSAAFGLGNGPAGTHQTL</sequence>
<reference evidence="2 3" key="1">
    <citation type="submission" date="2019-06" db="EMBL/GenBank/DDBJ databases">
        <title>Sequencing the genomes of 1000 actinobacteria strains.</title>
        <authorList>
            <person name="Klenk H.-P."/>
        </authorList>
    </citation>
    <scope>NUCLEOTIDE SEQUENCE [LARGE SCALE GENOMIC DNA]</scope>
    <source>
        <strain evidence="2 3">DSM 25218</strain>
    </source>
</reference>
<evidence type="ECO:0000313" key="2">
    <source>
        <dbReference type="EMBL" id="TQL67973.1"/>
    </source>
</evidence>
<comment type="caution">
    <text evidence="2">The sequence shown here is derived from an EMBL/GenBank/DDBJ whole genome shotgun (WGS) entry which is preliminary data.</text>
</comment>
<keyword evidence="1" id="KW-0472">Membrane</keyword>
<dbReference type="EMBL" id="VFOV01000001">
    <property type="protein sequence ID" value="TQL67973.1"/>
    <property type="molecule type" value="Genomic_DNA"/>
</dbReference>
<organism evidence="2 3">
    <name type="scientific">Nocardioides albertanoniae</name>
    <dbReference type="NCBI Taxonomy" id="1175486"/>
    <lineage>
        <taxon>Bacteria</taxon>
        <taxon>Bacillati</taxon>
        <taxon>Actinomycetota</taxon>
        <taxon>Actinomycetes</taxon>
        <taxon>Propionibacteriales</taxon>
        <taxon>Nocardioidaceae</taxon>
        <taxon>Nocardioides</taxon>
    </lineage>
</organism>
<dbReference type="OrthoDB" id="3781931at2"/>
<keyword evidence="1" id="KW-1133">Transmembrane helix</keyword>
<proteinExistence type="predicted"/>
<evidence type="ECO:0000256" key="1">
    <source>
        <dbReference type="SAM" id="Phobius"/>
    </source>
</evidence>
<feature type="transmembrane region" description="Helical" evidence="1">
    <location>
        <begin position="12"/>
        <end position="31"/>
    </location>
</feature>
<gene>
    <name evidence="2" type="ORF">FB381_1862</name>
</gene>
<protein>
    <submittedName>
        <fullName evidence="2">Uncharacterized protein</fullName>
    </submittedName>
</protein>
<keyword evidence="1" id="KW-0812">Transmembrane</keyword>
<keyword evidence="3" id="KW-1185">Reference proteome</keyword>
<name>A0A543A5U4_9ACTN</name>
<accession>A0A543A5U4</accession>